<dbReference type="SUPFAM" id="SSF58100">
    <property type="entry name" value="Bacterial hemolysins"/>
    <property type="match status" value="1"/>
</dbReference>
<evidence type="ECO:0000313" key="3">
    <source>
        <dbReference type="Proteomes" id="UP001148184"/>
    </source>
</evidence>
<organism evidence="2 3">
    <name type="scientific">Pseudomonas rubra</name>
    <dbReference type="NCBI Taxonomy" id="2942627"/>
    <lineage>
        <taxon>Bacteria</taxon>
        <taxon>Pseudomonadati</taxon>
        <taxon>Pseudomonadota</taxon>
        <taxon>Gammaproteobacteria</taxon>
        <taxon>Pseudomonadales</taxon>
        <taxon>Pseudomonadaceae</taxon>
        <taxon>Pseudomonas</taxon>
    </lineage>
</organism>
<keyword evidence="3" id="KW-1185">Reference proteome</keyword>
<dbReference type="EMBL" id="JAMDGZ010000044">
    <property type="protein sequence ID" value="MDD1015849.1"/>
    <property type="molecule type" value="Genomic_DNA"/>
</dbReference>
<reference evidence="2 3" key="1">
    <citation type="submission" date="2022-05" db="EMBL/GenBank/DDBJ databases">
        <title>Novel Pseudomonas spp. Isolated from a Rainbow Trout Aquaculture Facility.</title>
        <authorList>
            <person name="Testerman T."/>
            <person name="Graf J."/>
        </authorList>
    </citation>
    <scope>NUCLEOTIDE SEQUENCE [LARGE SCALE GENOMIC DNA]</scope>
    <source>
        <strain evidence="2 3">ID1025</strain>
    </source>
</reference>
<dbReference type="Proteomes" id="UP001148184">
    <property type="component" value="Unassembled WGS sequence"/>
</dbReference>
<comment type="caution">
    <text evidence="2">The sequence shown here is derived from an EMBL/GenBank/DDBJ whole genome shotgun (WGS) entry which is preliminary data.</text>
</comment>
<evidence type="ECO:0000313" key="2">
    <source>
        <dbReference type="EMBL" id="MDD1015849.1"/>
    </source>
</evidence>
<name>A0ABT5PC15_9PSED</name>
<accession>A0ABT5PC15</accession>
<evidence type="ECO:0000256" key="1">
    <source>
        <dbReference type="SAM" id="Coils"/>
    </source>
</evidence>
<proteinExistence type="predicted"/>
<feature type="coiled-coil region" evidence="1">
    <location>
        <begin position="242"/>
        <end position="269"/>
    </location>
</feature>
<dbReference type="RefSeq" id="WP_273894525.1">
    <property type="nucleotide sequence ID" value="NZ_JAMDGP010000058.1"/>
</dbReference>
<protein>
    <submittedName>
        <fullName evidence="2">Uncharacterized protein</fullName>
    </submittedName>
</protein>
<keyword evidence="1" id="KW-0175">Coiled coil</keyword>
<sequence>MNTHEVMDKGWQVQASTLPAALLSAMASGLDTGALSLSPAHVRNLNAYVAYARGLPSSPTGIARWTGASAAAADFRKIPVDNSIFASNPELNNNSMLTFFSQVKRHASGWEVLFGTNLQLASALVTAAGSINHSGTVILEVCAQTKALGKRREAWDALQGGELLPLSAADQKIVLSLPNQMSALKAQLRAYAQQVESVRIQGTRFRDEARLQLLPAVVRKTKEIGQYLHPTLQTTMGFMGVVARLKSRVEELLEELQKMDKLLREVLTAASHVHSAWQSLTLYIDTSNTQLQRITTGQQLARFAIYFGRFLGLWKTIEDSAKHMVRTLTQCQRRT</sequence>
<gene>
    <name evidence="2" type="ORF">M5G17_19420</name>
</gene>